<reference evidence="2 4" key="2">
    <citation type="journal article" date="2018" name="Plant J.">
        <title>The Physcomitrella patens chromosome-scale assembly reveals moss genome structure and evolution.</title>
        <authorList>
            <person name="Lang D."/>
            <person name="Ullrich K.K."/>
            <person name="Murat F."/>
            <person name="Fuchs J."/>
            <person name="Jenkins J."/>
            <person name="Haas F.B."/>
            <person name="Piednoel M."/>
            <person name="Gundlach H."/>
            <person name="Van Bel M."/>
            <person name="Meyberg R."/>
            <person name="Vives C."/>
            <person name="Morata J."/>
            <person name="Symeonidi A."/>
            <person name="Hiss M."/>
            <person name="Muchero W."/>
            <person name="Kamisugi Y."/>
            <person name="Saleh O."/>
            <person name="Blanc G."/>
            <person name="Decker E.L."/>
            <person name="van Gessel N."/>
            <person name="Grimwood J."/>
            <person name="Hayes R.D."/>
            <person name="Graham S.W."/>
            <person name="Gunter L.E."/>
            <person name="McDaniel S.F."/>
            <person name="Hoernstein S.N.W."/>
            <person name="Larsson A."/>
            <person name="Li F.W."/>
            <person name="Perroud P.F."/>
            <person name="Phillips J."/>
            <person name="Ranjan P."/>
            <person name="Rokshar D.S."/>
            <person name="Rothfels C.J."/>
            <person name="Schneider L."/>
            <person name="Shu S."/>
            <person name="Stevenson D.W."/>
            <person name="Thummler F."/>
            <person name="Tillich M."/>
            <person name="Villarreal Aguilar J.C."/>
            <person name="Widiez T."/>
            <person name="Wong G.K."/>
            <person name="Wymore A."/>
            <person name="Zhang Y."/>
            <person name="Zimmer A.D."/>
            <person name="Quatrano R.S."/>
            <person name="Mayer K.F.X."/>
            <person name="Goodstein D."/>
            <person name="Casacuberta J.M."/>
            <person name="Vandepoele K."/>
            <person name="Reski R."/>
            <person name="Cuming A.C."/>
            <person name="Tuskan G.A."/>
            <person name="Maumus F."/>
            <person name="Salse J."/>
            <person name="Schmutz J."/>
            <person name="Rensing S.A."/>
        </authorList>
    </citation>
    <scope>NUCLEOTIDE SEQUENCE [LARGE SCALE GENOMIC DNA]</scope>
    <source>
        <strain evidence="3 4">cv. Gransden 2004</strain>
    </source>
</reference>
<dbReference type="EnsemblPlants" id="Pp3c21_20870V3.2">
    <property type="protein sequence ID" value="PAC:32915540.CDS.1"/>
    <property type="gene ID" value="Pp3c21_20870"/>
</dbReference>
<dbReference type="AlphaFoldDB" id="A0A2K1ISS7"/>
<protein>
    <submittedName>
        <fullName evidence="2 3">Uncharacterized protein</fullName>
    </submittedName>
</protein>
<evidence type="ECO:0000313" key="2">
    <source>
        <dbReference type="EMBL" id="PNR32330.1"/>
    </source>
</evidence>
<gene>
    <name evidence="2" type="ORF">PHYPA_026456</name>
</gene>
<evidence type="ECO:0000313" key="3">
    <source>
        <dbReference type="EnsemblPlants" id="PAC:32915539.CDS.1"/>
    </source>
</evidence>
<dbReference type="EMBL" id="ABEU02000021">
    <property type="protein sequence ID" value="PNR32330.1"/>
    <property type="molecule type" value="Genomic_DNA"/>
</dbReference>
<accession>A0A2K1ISS7</accession>
<dbReference type="Gramene" id="Pp3c21_20870V3.1">
    <property type="protein sequence ID" value="PAC:32915539.CDS.1"/>
    <property type="gene ID" value="Pp3c21_20870"/>
</dbReference>
<reference evidence="3" key="3">
    <citation type="submission" date="2020-12" db="UniProtKB">
        <authorList>
            <consortium name="EnsemblPlants"/>
        </authorList>
    </citation>
    <scope>IDENTIFICATION</scope>
</reference>
<evidence type="ECO:0000256" key="1">
    <source>
        <dbReference type="SAM" id="MobiDB-lite"/>
    </source>
</evidence>
<dbReference type="EnsemblPlants" id="Pp3c21_20870V3.1">
    <property type="protein sequence ID" value="PAC:32915539.CDS.1"/>
    <property type="gene ID" value="Pp3c21_20870"/>
</dbReference>
<organism evidence="2">
    <name type="scientific">Physcomitrium patens</name>
    <name type="common">Spreading-leaved earth moss</name>
    <name type="synonym">Physcomitrella patens</name>
    <dbReference type="NCBI Taxonomy" id="3218"/>
    <lineage>
        <taxon>Eukaryota</taxon>
        <taxon>Viridiplantae</taxon>
        <taxon>Streptophyta</taxon>
        <taxon>Embryophyta</taxon>
        <taxon>Bryophyta</taxon>
        <taxon>Bryophytina</taxon>
        <taxon>Bryopsida</taxon>
        <taxon>Funariidae</taxon>
        <taxon>Funariales</taxon>
        <taxon>Funariaceae</taxon>
        <taxon>Physcomitrium</taxon>
    </lineage>
</organism>
<dbReference type="InParanoid" id="A0A2K1ISS7"/>
<reference evidence="2 4" key="1">
    <citation type="journal article" date="2008" name="Science">
        <title>The Physcomitrella genome reveals evolutionary insights into the conquest of land by plants.</title>
        <authorList>
            <person name="Rensing S."/>
            <person name="Lang D."/>
            <person name="Zimmer A."/>
            <person name="Terry A."/>
            <person name="Salamov A."/>
            <person name="Shapiro H."/>
            <person name="Nishiyama T."/>
            <person name="Perroud P.-F."/>
            <person name="Lindquist E."/>
            <person name="Kamisugi Y."/>
            <person name="Tanahashi T."/>
            <person name="Sakakibara K."/>
            <person name="Fujita T."/>
            <person name="Oishi K."/>
            <person name="Shin-I T."/>
            <person name="Kuroki Y."/>
            <person name="Toyoda A."/>
            <person name="Suzuki Y."/>
            <person name="Hashimoto A."/>
            <person name="Yamaguchi K."/>
            <person name="Sugano A."/>
            <person name="Kohara Y."/>
            <person name="Fujiyama A."/>
            <person name="Anterola A."/>
            <person name="Aoki S."/>
            <person name="Ashton N."/>
            <person name="Barbazuk W.B."/>
            <person name="Barker E."/>
            <person name="Bennetzen J."/>
            <person name="Bezanilla M."/>
            <person name="Blankenship R."/>
            <person name="Cho S.H."/>
            <person name="Dutcher S."/>
            <person name="Estelle M."/>
            <person name="Fawcett J.A."/>
            <person name="Gundlach H."/>
            <person name="Hanada K."/>
            <person name="Heyl A."/>
            <person name="Hicks K.A."/>
            <person name="Hugh J."/>
            <person name="Lohr M."/>
            <person name="Mayer K."/>
            <person name="Melkozernov A."/>
            <person name="Murata T."/>
            <person name="Nelson D."/>
            <person name="Pils B."/>
            <person name="Prigge M."/>
            <person name="Reiss B."/>
            <person name="Renner T."/>
            <person name="Rombauts S."/>
            <person name="Rushton P."/>
            <person name="Sanderfoot A."/>
            <person name="Schween G."/>
            <person name="Shiu S.-H."/>
            <person name="Stueber K."/>
            <person name="Theodoulou F.L."/>
            <person name="Tu H."/>
            <person name="Van de Peer Y."/>
            <person name="Verrier P.J."/>
            <person name="Waters E."/>
            <person name="Wood A."/>
            <person name="Yang L."/>
            <person name="Cove D."/>
            <person name="Cuming A."/>
            <person name="Hasebe M."/>
            <person name="Lucas S."/>
            <person name="Mishler D.B."/>
            <person name="Reski R."/>
            <person name="Grigoriev I."/>
            <person name="Quatrano R.S."/>
            <person name="Boore J.L."/>
        </authorList>
    </citation>
    <scope>NUCLEOTIDE SEQUENCE [LARGE SCALE GENOMIC DNA]</scope>
    <source>
        <strain evidence="3 4">cv. Gransden 2004</strain>
    </source>
</reference>
<name>A0A2K1ISS7_PHYPA</name>
<keyword evidence="4" id="KW-1185">Reference proteome</keyword>
<dbReference type="Proteomes" id="UP000006727">
    <property type="component" value="Chromosome 21"/>
</dbReference>
<dbReference type="PaxDb" id="3218-PP1S228_4V6.1"/>
<sequence length="68" mass="7687">MESKDLVAIVGTLLHCGEWLNHTMRDDSGKRIYRGDACSADPERTIPSTEFADRTRPETSFTSYHAQD</sequence>
<dbReference type="Gramene" id="Pp3c21_20870V3.2">
    <property type="protein sequence ID" value="PAC:32915540.CDS.1"/>
    <property type="gene ID" value="Pp3c21_20870"/>
</dbReference>
<evidence type="ECO:0000313" key="4">
    <source>
        <dbReference type="Proteomes" id="UP000006727"/>
    </source>
</evidence>
<proteinExistence type="predicted"/>
<feature type="region of interest" description="Disordered" evidence="1">
    <location>
        <begin position="38"/>
        <end position="68"/>
    </location>
</feature>
<feature type="compositionally biased region" description="Polar residues" evidence="1">
    <location>
        <begin position="58"/>
        <end position="68"/>
    </location>
</feature>